<dbReference type="FunFam" id="3.30.40.10:FF:000127">
    <property type="entry name" value="E3 ubiquitin-protein ligase RNF181"/>
    <property type="match status" value="1"/>
</dbReference>
<evidence type="ECO:0000256" key="8">
    <source>
        <dbReference type="SAM" id="MobiDB-lite"/>
    </source>
</evidence>
<evidence type="ECO:0000256" key="5">
    <source>
        <dbReference type="ARBA" id="ARBA00022771"/>
    </source>
</evidence>
<evidence type="ECO:0000256" key="1">
    <source>
        <dbReference type="ARBA" id="ARBA00000900"/>
    </source>
</evidence>
<feature type="compositionally biased region" description="Acidic residues" evidence="8">
    <location>
        <begin position="219"/>
        <end position="237"/>
    </location>
</feature>
<dbReference type="PROSITE" id="PS50089">
    <property type="entry name" value="ZF_RING_2"/>
    <property type="match status" value="1"/>
</dbReference>
<dbReference type="InterPro" id="IPR013083">
    <property type="entry name" value="Znf_RING/FYVE/PHD"/>
</dbReference>
<accession>A0A165WAB9</accession>
<comment type="catalytic activity">
    <reaction evidence="1">
        <text>S-ubiquitinyl-[E2 ubiquitin-conjugating enzyme]-L-cysteine + [acceptor protein]-L-lysine = [E2 ubiquitin-conjugating enzyme]-L-cysteine + N(6)-ubiquitinyl-[acceptor protein]-L-lysine.</text>
        <dbReference type="EC" id="2.3.2.27"/>
    </reaction>
</comment>
<keyword evidence="6" id="KW-0833">Ubl conjugation pathway</keyword>
<feature type="compositionally biased region" description="Polar residues" evidence="8">
    <location>
        <begin position="125"/>
        <end position="135"/>
    </location>
</feature>
<dbReference type="PANTHER" id="PTHR15710:SF242">
    <property type="entry name" value="OS06G0633500 PROTEIN"/>
    <property type="match status" value="1"/>
</dbReference>
<evidence type="ECO:0000256" key="4">
    <source>
        <dbReference type="ARBA" id="ARBA00022723"/>
    </source>
</evidence>
<feature type="region of interest" description="Disordered" evidence="8">
    <location>
        <begin position="508"/>
        <end position="532"/>
    </location>
</feature>
<dbReference type="GO" id="GO:0061630">
    <property type="term" value="F:ubiquitin protein ligase activity"/>
    <property type="evidence" value="ECO:0007669"/>
    <property type="project" value="UniProtKB-EC"/>
</dbReference>
<dbReference type="Gene3D" id="3.30.40.10">
    <property type="entry name" value="Zinc/RING finger domain, C3HC4 (zinc finger)"/>
    <property type="match status" value="1"/>
</dbReference>
<dbReference type="AlphaFoldDB" id="A0A165WAB9"/>
<evidence type="ECO:0000256" key="7">
    <source>
        <dbReference type="ARBA" id="ARBA00022833"/>
    </source>
</evidence>
<dbReference type="Pfam" id="PF13639">
    <property type="entry name" value="zf-RING_2"/>
    <property type="match status" value="1"/>
</dbReference>
<evidence type="ECO:0000256" key="2">
    <source>
        <dbReference type="ARBA" id="ARBA00012483"/>
    </source>
</evidence>
<feature type="compositionally biased region" description="Basic and acidic residues" evidence="8">
    <location>
        <begin position="508"/>
        <end position="518"/>
    </location>
</feature>
<dbReference type="PANTHER" id="PTHR15710">
    <property type="entry name" value="E3 UBIQUITIN-PROTEIN LIGASE PRAJA"/>
    <property type="match status" value="1"/>
</dbReference>
<dbReference type="GO" id="GO:0016567">
    <property type="term" value="P:protein ubiquitination"/>
    <property type="evidence" value="ECO:0007669"/>
    <property type="project" value="TreeGrafter"/>
</dbReference>
<dbReference type="EC" id="2.3.2.27" evidence="2"/>
<dbReference type="InterPro" id="IPR001841">
    <property type="entry name" value="Znf_RING"/>
</dbReference>
<keyword evidence="3" id="KW-0808">Transferase</keyword>
<evidence type="ECO:0000256" key="9">
    <source>
        <dbReference type="SAM" id="Phobius"/>
    </source>
</evidence>
<keyword evidence="9" id="KW-0472">Membrane</keyword>
<evidence type="ECO:0000313" key="10">
    <source>
        <dbReference type="EMBL" id="WOG96134.1"/>
    </source>
</evidence>
<dbReference type="KEGG" id="dcr:108219581"/>
<name>A0A165WAB9_DAUCS</name>
<dbReference type="GO" id="GO:0005737">
    <property type="term" value="C:cytoplasm"/>
    <property type="evidence" value="ECO:0007669"/>
    <property type="project" value="TreeGrafter"/>
</dbReference>
<dbReference type="SUPFAM" id="SSF57850">
    <property type="entry name" value="RING/U-box"/>
    <property type="match status" value="1"/>
</dbReference>
<keyword evidence="7" id="KW-0862">Zinc</keyword>
<dbReference type="Proteomes" id="UP000077755">
    <property type="component" value="Chromosome 4"/>
</dbReference>
<reference evidence="10" key="1">
    <citation type="journal article" date="2016" name="Nat. Genet.">
        <title>A high-quality carrot genome assembly provides new insights into carotenoid accumulation and asterid genome evolution.</title>
        <authorList>
            <person name="Iorizzo M."/>
            <person name="Ellison S."/>
            <person name="Senalik D."/>
            <person name="Zeng P."/>
            <person name="Satapoomin P."/>
            <person name="Huang J."/>
            <person name="Bowman M."/>
            <person name="Iovene M."/>
            <person name="Sanseverino W."/>
            <person name="Cavagnaro P."/>
            <person name="Yildiz M."/>
            <person name="Macko-Podgorni A."/>
            <person name="Moranska E."/>
            <person name="Grzebelus E."/>
            <person name="Grzebelus D."/>
            <person name="Ashrafi H."/>
            <person name="Zheng Z."/>
            <person name="Cheng S."/>
            <person name="Spooner D."/>
            <person name="Van Deynze A."/>
            <person name="Simon P."/>
        </authorList>
    </citation>
    <scope>NUCLEOTIDE SEQUENCE</scope>
    <source>
        <tissue evidence="10">Leaf</tissue>
    </source>
</reference>
<keyword evidence="9" id="KW-0812">Transmembrane</keyword>
<dbReference type="EMBL" id="CP093346">
    <property type="protein sequence ID" value="WOG96134.1"/>
    <property type="molecule type" value="Genomic_DNA"/>
</dbReference>
<gene>
    <name evidence="10" type="ORF">DCAR_0415465</name>
</gene>
<organism evidence="10 11">
    <name type="scientific">Daucus carota subsp. sativus</name>
    <name type="common">Carrot</name>
    <dbReference type="NCBI Taxonomy" id="79200"/>
    <lineage>
        <taxon>Eukaryota</taxon>
        <taxon>Viridiplantae</taxon>
        <taxon>Streptophyta</taxon>
        <taxon>Embryophyta</taxon>
        <taxon>Tracheophyta</taxon>
        <taxon>Spermatophyta</taxon>
        <taxon>Magnoliopsida</taxon>
        <taxon>eudicotyledons</taxon>
        <taxon>Gunneridae</taxon>
        <taxon>Pentapetalae</taxon>
        <taxon>asterids</taxon>
        <taxon>campanulids</taxon>
        <taxon>Apiales</taxon>
        <taxon>Apiaceae</taxon>
        <taxon>Apioideae</taxon>
        <taxon>Scandiceae</taxon>
        <taxon>Daucinae</taxon>
        <taxon>Daucus</taxon>
        <taxon>Daucus sect. Daucus</taxon>
    </lineage>
</organism>
<dbReference type="SMART" id="SM00184">
    <property type="entry name" value="RING"/>
    <property type="match status" value="1"/>
</dbReference>
<keyword evidence="5" id="KW-0863">Zinc-finger</keyword>
<feature type="region of interest" description="Disordered" evidence="8">
    <location>
        <begin position="101"/>
        <end position="142"/>
    </location>
</feature>
<feature type="region of interest" description="Disordered" evidence="8">
    <location>
        <begin position="212"/>
        <end position="258"/>
    </location>
</feature>
<dbReference type="OMA" id="RRWWCPF"/>
<keyword evidence="9" id="KW-1133">Transmembrane helix</keyword>
<keyword evidence="11" id="KW-1185">Reference proteome</keyword>
<proteinExistence type="predicted"/>
<dbReference type="OrthoDB" id="21204at2759"/>
<evidence type="ECO:0000256" key="6">
    <source>
        <dbReference type="ARBA" id="ARBA00022786"/>
    </source>
</evidence>
<evidence type="ECO:0000313" key="11">
    <source>
        <dbReference type="Proteomes" id="UP000077755"/>
    </source>
</evidence>
<feature type="transmembrane region" description="Helical" evidence="9">
    <location>
        <begin position="477"/>
        <end position="497"/>
    </location>
</feature>
<sequence>MEANLNSVTQESPQSTHIDLTDGQFMLDACAWCQKVVPFNVHDCEDINVCGDCKVLLLEELGTPIRDSRQRQTARVRRARYNNSESRENLFSQQFTSMLNLSRQRQQTTHEHDTQSVDTAGGRSMNRTSSQTTPLGSGRWRRVLSDTESDGVDSLYGESESNVSFSGYISISGYGEESDASADGHSFMDSDFLAHPGAGIYIDIGSDIDPMHAGVDQWNSDDQDEEGEDDNDNEWGEGDPGRNTGLSPSPGVRLHLPLPSPTRWHRPFRSPESHLRIRERRRTYMPDAVANLEESELHYYGEDPSNFLDARGFEELIENLADIDGSRRGAPPAAVSFVKSLPSLVISEDQEKQDGLVCAICKDSLSAGTVVNQLPCFHLYHHSCILPWLSARSTCPLCRFELPTDVKDCAQSTLRDLVINEISQNSLNDDGFSEISDSSSETVEDSEVIRHSVEQRVLESGARSLECSGGQNLRRRWFIAATAPIISLVGIVLVLWLGSPLTEGTQPVHHDNCTEHPNHNLLSGPHSQRENRGRRWWPF</sequence>
<dbReference type="Gramene" id="KZM97317">
    <property type="protein sequence ID" value="KZM97317"/>
    <property type="gene ID" value="DCAR_015321"/>
</dbReference>
<reference evidence="10" key="2">
    <citation type="submission" date="2022-03" db="EMBL/GenBank/DDBJ databases">
        <title>Draft title - Genomic analysis of global carrot germplasm unveils the trajectory of domestication and the origin of high carotenoid orange carrot.</title>
        <authorList>
            <person name="Iorizzo M."/>
            <person name="Ellison S."/>
            <person name="Senalik D."/>
            <person name="Macko-Podgorni A."/>
            <person name="Grzebelus D."/>
            <person name="Bostan H."/>
            <person name="Rolling W."/>
            <person name="Curaba J."/>
            <person name="Simon P."/>
        </authorList>
    </citation>
    <scope>NUCLEOTIDE SEQUENCE</scope>
    <source>
        <tissue evidence="10">Leaf</tissue>
    </source>
</reference>
<keyword evidence="4" id="KW-0479">Metal-binding</keyword>
<protein>
    <recommendedName>
        <fullName evidence="2">RING-type E3 ubiquitin transferase</fullName>
        <ecNumber evidence="2">2.3.2.27</ecNumber>
    </recommendedName>
</protein>
<dbReference type="GO" id="GO:0008270">
    <property type="term" value="F:zinc ion binding"/>
    <property type="evidence" value="ECO:0007669"/>
    <property type="project" value="UniProtKB-KW"/>
</dbReference>
<evidence type="ECO:0000256" key="3">
    <source>
        <dbReference type="ARBA" id="ARBA00022679"/>
    </source>
</evidence>